<feature type="signal peptide" evidence="1">
    <location>
        <begin position="1"/>
        <end position="24"/>
    </location>
</feature>
<reference evidence="4" key="1">
    <citation type="journal article" date="2021" name="G3 (Bethesda)">
        <title>Chromosome assembled and annotated genome sequence of Aspergillus flavus NRRL 3357.</title>
        <authorList>
            <person name="Skerker J.M."/>
            <person name="Pianalto K.M."/>
            <person name="Mondo S.J."/>
            <person name="Yang K."/>
            <person name="Arkin A.P."/>
            <person name="Keller N.P."/>
            <person name="Grigoriev I.V."/>
            <person name="Louise Glass N.L."/>
        </authorList>
    </citation>
    <scope>NUCLEOTIDE SEQUENCE [LARGE SCALE GENOMIC DNA]</scope>
    <source>
        <strain evidence="4">ATCC 200026 / FGSC A1120 / IAM 13836 / NRRL 3357 / JCM 12722 / SRRC 167</strain>
    </source>
</reference>
<dbReference type="PANTHER" id="PTHR43662:SF7">
    <property type="entry name" value="DUF1996 DOMAIN-CONTAINING PROTEIN"/>
    <property type="match status" value="1"/>
</dbReference>
<dbReference type="VEuPathDB" id="FungiDB:F9C07_2283776"/>
<dbReference type="EMBL" id="CP044618">
    <property type="protein sequence ID" value="QRD90528.1"/>
    <property type="molecule type" value="Genomic_DNA"/>
</dbReference>
<accession>A0A7U2MV97</accession>
<evidence type="ECO:0000256" key="1">
    <source>
        <dbReference type="SAM" id="SignalP"/>
    </source>
</evidence>
<dbReference type="PANTHER" id="PTHR43662">
    <property type="match status" value="1"/>
</dbReference>
<keyword evidence="1" id="KW-0732">Signal</keyword>
<evidence type="ECO:0000313" key="4">
    <source>
        <dbReference type="Proteomes" id="UP000596276"/>
    </source>
</evidence>
<dbReference type="Pfam" id="PF09362">
    <property type="entry name" value="DUF1996"/>
    <property type="match status" value="1"/>
</dbReference>
<protein>
    <recommendedName>
        <fullName evidence="2">DUF1996 domain-containing protein</fullName>
    </recommendedName>
</protein>
<proteinExistence type="predicted"/>
<dbReference type="OMA" id="ANCKDGI"/>
<feature type="chain" id="PRO_5031262313" description="DUF1996 domain-containing protein" evidence="1">
    <location>
        <begin position="25"/>
        <end position="500"/>
    </location>
</feature>
<name>A0A7U2MV97_ASPFN</name>
<sequence>MRQTMRLDVGLVMCLAAFSGLAEAFWRLPCRGRAGLARLDPLMDPGKDSYHVHAIHGPDSQFAKFTPCFSMTADMDSLRDSSCTSCAVTQDKSAYWHPALYFMHENGDTEVVDQVGGMLAYYLLYGDNVTAFPENFRMIAGDTFKRDFKWPIPDPPTSEWSGEQESQAALRQKAIGFNCLNYNKAAEPSLGRHFLPNKTYLDEHCTDGVRFEIMFPSCWNGKDVDSDDHKSHVAYPSTVMDGTCPEGYDTRVVSLFFETIWDTYAFKDKKGTFVISNGDPTGFGYHADFIHGWESGVLEQAVKRCTNPSGRVEDCDVFDIQTEAEQRKCKFEVPTLLKNEDVYSHKGGLPNDLVVEYGPAYASPISYTTATATQAPGASVSASVSVSIGLSIDLPGIVAVETSTSSTTTPTWTPTPTTSYIEGDVTQAIVYVEREVTVLVDGQGNPLATQTGGLETVSTVMSTTTSIISTVVTTPTASPAKRDLHEHKHAHGHHRHGHHH</sequence>
<dbReference type="AlphaFoldDB" id="A0A7U2MV97"/>
<gene>
    <name evidence="3" type="ORF">F9C07_2283776</name>
</gene>
<dbReference type="InterPro" id="IPR018535">
    <property type="entry name" value="DUF1996"/>
</dbReference>
<organism evidence="3 4">
    <name type="scientific">Aspergillus flavus (strain ATCC 200026 / FGSC A1120 / IAM 13836 / NRRL 3357 / JCM 12722 / SRRC 167)</name>
    <dbReference type="NCBI Taxonomy" id="332952"/>
    <lineage>
        <taxon>Eukaryota</taxon>
        <taxon>Fungi</taxon>
        <taxon>Dikarya</taxon>
        <taxon>Ascomycota</taxon>
        <taxon>Pezizomycotina</taxon>
        <taxon>Eurotiomycetes</taxon>
        <taxon>Eurotiomycetidae</taxon>
        <taxon>Eurotiales</taxon>
        <taxon>Aspergillaceae</taxon>
        <taxon>Aspergillus</taxon>
        <taxon>Aspergillus subgen. Circumdati</taxon>
    </lineage>
</organism>
<evidence type="ECO:0000259" key="2">
    <source>
        <dbReference type="Pfam" id="PF09362"/>
    </source>
</evidence>
<keyword evidence="4" id="KW-1185">Reference proteome</keyword>
<feature type="domain" description="DUF1996" evidence="2">
    <location>
        <begin position="40"/>
        <end position="293"/>
    </location>
</feature>
<dbReference type="VEuPathDB" id="FungiDB:AFLA_011919"/>
<evidence type="ECO:0000313" key="3">
    <source>
        <dbReference type="EMBL" id="QRD90528.1"/>
    </source>
</evidence>
<dbReference type="Proteomes" id="UP000596276">
    <property type="component" value="Chromosome 4"/>
</dbReference>